<name>A0A518HAZ1_9BACT</name>
<accession>A0A518HAZ1</accession>
<dbReference type="OrthoDB" id="274140at2"/>
<dbReference type="SUPFAM" id="SSF52980">
    <property type="entry name" value="Restriction endonuclease-like"/>
    <property type="match status" value="1"/>
</dbReference>
<dbReference type="Gene3D" id="3.90.1570.10">
    <property type="entry name" value="tt1808, chain A"/>
    <property type="match status" value="1"/>
</dbReference>
<evidence type="ECO:0000313" key="2">
    <source>
        <dbReference type="EMBL" id="QDV38032.1"/>
    </source>
</evidence>
<dbReference type="EMBL" id="CP036426">
    <property type="protein sequence ID" value="QDV38032.1"/>
    <property type="molecule type" value="Genomic_DNA"/>
</dbReference>
<dbReference type="InterPro" id="IPR012296">
    <property type="entry name" value="Nuclease_put_TT1808"/>
</dbReference>
<dbReference type="Proteomes" id="UP000317835">
    <property type="component" value="Chromosome"/>
</dbReference>
<dbReference type="CDD" id="cd06260">
    <property type="entry name" value="DUF820-like"/>
    <property type="match status" value="1"/>
</dbReference>
<proteinExistence type="predicted"/>
<dbReference type="InterPro" id="IPR011335">
    <property type="entry name" value="Restrct_endonuc-II-like"/>
</dbReference>
<evidence type="ECO:0000313" key="3">
    <source>
        <dbReference type="Proteomes" id="UP000317835"/>
    </source>
</evidence>
<organism evidence="2 3">
    <name type="scientific">Tautonia plasticadhaerens</name>
    <dbReference type="NCBI Taxonomy" id="2527974"/>
    <lineage>
        <taxon>Bacteria</taxon>
        <taxon>Pseudomonadati</taxon>
        <taxon>Planctomycetota</taxon>
        <taxon>Planctomycetia</taxon>
        <taxon>Isosphaerales</taxon>
        <taxon>Isosphaeraceae</taxon>
        <taxon>Tautonia</taxon>
    </lineage>
</organism>
<dbReference type="InterPro" id="IPR008538">
    <property type="entry name" value="Uma2"/>
</dbReference>
<evidence type="ECO:0000259" key="1">
    <source>
        <dbReference type="Pfam" id="PF05685"/>
    </source>
</evidence>
<dbReference type="KEGG" id="tpla:ElP_59800"/>
<reference evidence="2 3" key="1">
    <citation type="submission" date="2019-02" db="EMBL/GenBank/DDBJ databases">
        <title>Deep-cultivation of Planctomycetes and their phenomic and genomic characterization uncovers novel biology.</title>
        <authorList>
            <person name="Wiegand S."/>
            <person name="Jogler M."/>
            <person name="Boedeker C."/>
            <person name="Pinto D."/>
            <person name="Vollmers J."/>
            <person name="Rivas-Marin E."/>
            <person name="Kohn T."/>
            <person name="Peeters S.H."/>
            <person name="Heuer A."/>
            <person name="Rast P."/>
            <person name="Oberbeckmann S."/>
            <person name="Bunk B."/>
            <person name="Jeske O."/>
            <person name="Meyerdierks A."/>
            <person name="Storesund J.E."/>
            <person name="Kallscheuer N."/>
            <person name="Luecker S."/>
            <person name="Lage O.M."/>
            <person name="Pohl T."/>
            <person name="Merkel B.J."/>
            <person name="Hornburger P."/>
            <person name="Mueller R.-W."/>
            <person name="Bruemmer F."/>
            <person name="Labrenz M."/>
            <person name="Spormann A.M."/>
            <person name="Op den Camp H."/>
            <person name="Overmann J."/>
            <person name="Amann R."/>
            <person name="Jetten M.S.M."/>
            <person name="Mascher T."/>
            <person name="Medema M.H."/>
            <person name="Devos D.P."/>
            <person name="Kaster A.-K."/>
            <person name="Ovreas L."/>
            <person name="Rohde M."/>
            <person name="Galperin M.Y."/>
            <person name="Jogler C."/>
        </authorList>
    </citation>
    <scope>NUCLEOTIDE SEQUENCE [LARGE SCALE GENOMIC DNA]</scope>
    <source>
        <strain evidence="2 3">ElP</strain>
    </source>
</reference>
<protein>
    <recommendedName>
        <fullName evidence="1">Putative restriction endonuclease domain-containing protein</fullName>
    </recommendedName>
</protein>
<dbReference type="Pfam" id="PF05685">
    <property type="entry name" value="Uma2"/>
    <property type="match status" value="1"/>
</dbReference>
<gene>
    <name evidence="2" type="ORF">ElP_59800</name>
</gene>
<keyword evidence="3" id="KW-1185">Reference proteome</keyword>
<feature type="domain" description="Putative restriction endonuclease" evidence="1">
    <location>
        <begin position="28"/>
        <end position="162"/>
    </location>
</feature>
<dbReference type="AlphaFoldDB" id="A0A518HAZ1"/>
<sequence>MPQVLLSRGQLRRIIRRRKESGASRWDEVWDGVYVVSPDPDIEHQGLAGHLLLALHLSIGNEAGLRIFPNVNISDREDRWRKNFRCPDVSVFLPGNTAEDRGSHWLGGPDFAVEIISRGDRARRKLPFYAKVNVREVLIIDRFPWKLELHRRLDDQFLMVGTSSLADPGPFPSDVLPLSFRLIPGEPRPMIEVTRRDGARWTI</sequence>
<dbReference type="RefSeq" id="WP_145276231.1">
    <property type="nucleotide sequence ID" value="NZ_CP036426.1"/>
</dbReference>